<dbReference type="OrthoDB" id="9764467at2"/>
<feature type="coiled-coil region" evidence="1">
    <location>
        <begin position="548"/>
        <end position="599"/>
    </location>
</feature>
<feature type="domain" description="YhaN AAA" evidence="2">
    <location>
        <begin position="1"/>
        <end position="200"/>
    </location>
</feature>
<dbReference type="PANTHER" id="PTHR41259">
    <property type="entry name" value="DOUBLE-STRAND BREAK REPAIR RAD50 ATPASE, PUTATIVE-RELATED"/>
    <property type="match status" value="1"/>
</dbReference>
<reference evidence="3" key="1">
    <citation type="submission" date="2009-10" db="EMBL/GenBank/DDBJ databases">
        <title>Complete sequence of Bacillus selenitireducens MLS10.</title>
        <authorList>
            <consortium name="US DOE Joint Genome Institute"/>
            <person name="Lucas S."/>
            <person name="Copeland A."/>
            <person name="Lapidus A."/>
            <person name="Glavina del Rio T."/>
            <person name="Dalin E."/>
            <person name="Tice H."/>
            <person name="Bruce D."/>
            <person name="Goodwin L."/>
            <person name="Pitluck S."/>
            <person name="Sims D."/>
            <person name="Brettin T."/>
            <person name="Detter J.C."/>
            <person name="Han C."/>
            <person name="Larimer F."/>
            <person name="Land M."/>
            <person name="Hauser L."/>
            <person name="Kyrpides N."/>
            <person name="Ovchinnikova G."/>
            <person name="Stolz J."/>
        </authorList>
    </citation>
    <scope>NUCLEOTIDE SEQUENCE [LARGE SCALE GENOMIC DNA]</scope>
    <source>
        <strain evidence="3">MLS10</strain>
    </source>
</reference>
<dbReference type="Pfam" id="PF13514">
    <property type="entry name" value="AAA_27"/>
    <property type="match status" value="1"/>
</dbReference>
<dbReference type="STRING" id="439292.Bsel_2494"/>
<dbReference type="SUPFAM" id="SSF52540">
    <property type="entry name" value="P-loop containing nucleoside triphosphate hydrolases"/>
    <property type="match status" value="1"/>
</dbReference>
<dbReference type="PANTHER" id="PTHR41259:SF1">
    <property type="entry name" value="DOUBLE-STRAND BREAK REPAIR RAD50 ATPASE, PUTATIVE-RELATED"/>
    <property type="match status" value="1"/>
</dbReference>
<dbReference type="KEGG" id="bse:Bsel_2494"/>
<name>D6XX19_BACIE</name>
<feature type="coiled-coil region" evidence="1">
    <location>
        <begin position="183"/>
        <end position="234"/>
    </location>
</feature>
<evidence type="ECO:0000256" key="1">
    <source>
        <dbReference type="SAM" id="Coils"/>
    </source>
</evidence>
<feature type="coiled-coil region" evidence="1">
    <location>
        <begin position="649"/>
        <end position="712"/>
    </location>
</feature>
<feature type="coiled-coil region" evidence="1">
    <location>
        <begin position="380"/>
        <end position="407"/>
    </location>
</feature>
<organism evidence="3 4">
    <name type="scientific">Bacillus selenitireducens (strain ATCC 700615 / DSM 15326 / MLS10)</name>
    <dbReference type="NCBI Taxonomy" id="439292"/>
    <lineage>
        <taxon>Bacteria</taxon>
        <taxon>Bacillati</taxon>
        <taxon>Bacillota</taxon>
        <taxon>Bacilli</taxon>
        <taxon>Bacillales</taxon>
        <taxon>Bacillaceae</taxon>
        <taxon>Salisediminibacterium</taxon>
    </lineage>
</organism>
<dbReference type="EMBL" id="CP001791">
    <property type="protein sequence ID" value="ADH99995.1"/>
    <property type="molecule type" value="Genomic_DNA"/>
</dbReference>
<gene>
    <name evidence="3" type="ordered locus">Bsel_2494</name>
</gene>
<dbReference type="InterPro" id="IPR038734">
    <property type="entry name" value="YhaN_AAA"/>
</dbReference>
<feature type="coiled-coil region" evidence="1">
    <location>
        <begin position="438"/>
        <end position="475"/>
    </location>
</feature>
<keyword evidence="1" id="KW-0175">Coiled coil</keyword>
<evidence type="ECO:0000259" key="2">
    <source>
        <dbReference type="Pfam" id="PF13514"/>
    </source>
</evidence>
<evidence type="ECO:0000313" key="3">
    <source>
        <dbReference type="EMBL" id="ADH99995.1"/>
    </source>
</evidence>
<proteinExistence type="predicted"/>
<dbReference type="RefSeq" id="WP_013173417.1">
    <property type="nucleotide sequence ID" value="NC_014219.1"/>
</dbReference>
<dbReference type="HOGENOM" id="CLU_006135_1_0_9"/>
<dbReference type="InterPro" id="IPR027417">
    <property type="entry name" value="P-loop_NTPase"/>
</dbReference>
<protein>
    <submittedName>
        <fullName evidence="3">SMC domain protein</fullName>
    </submittedName>
</protein>
<accession>D6XX19</accession>
<dbReference type="AlphaFoldDB" id="D6XX19"/>
<sequence>MKINRIEIFGYGKWTDMSMSFEGGEPVLIAGNNEAGKSTILSFIYAVLFGFPTGQFPDMKPKTSSGFGGMIEFKDSDDQLYKITRKQGSRKAGQVTIEYPSGETAGAEGVTAFLGGLDAGSFQGIFLIDLEGVSKLAALKPEHMNEYLYDAGFERGKMLSNIEQDLSNEKAALFKPSGRKPELNQLLEEHHAITRQVSEAERLLDGLKGKRMELEELTASRNDTDTELRDVETERRRMTLADSFEPVIREWYSLKDVYTQDDIEQADSFPEDGLARLTHMEDAVIKREAKLHDLEKEKQALNQEMETIRNSLPDRETMERLSDLEKEESLYQHRRNEREQLNTSLHEKRLQQEAIEAKWESMPKEVFEQAVADGYHLHQFETLKQDLNRLKLDERHFEKRLQEIEGKQNQVQVKQAAIQEEMLNEEEIASIKSDLLNYEAFEKQEEEHRRNIKALEREEEQKERLDQEIRQLESRMRLIGIGGLVLSVITFFVADLLAASVPALITALWLGLTFFDRRKKQVEYKRFLERVDALQDTGTRENSPYINADELQRTLKNHERSLYRLENAEEEARELAQEMEQVKKDLQNVQNSLTDWGQRRDEWLSVSGFPETGDILVYDYFLADFREWKRIETEKSALERQMSVLTEWLEAFENRVHQALRALEDTVAEVTAMYDKEVWNQLAWLAAQKQSFEASEKRLEELKHLYAETDRAAKVISGERTRYEDDIEALFDAADVRDKESFRKKARQTAEIQEVAATIEACLRQLKGGIPDHVERALIIRRVVEMNESVQERLSQLESRYTELQQERDRIIEAATALTKDIQELEKDGSHEELLFKLRQTEAQMDEKINRLLVIETARDMLHRVRNTYEKERQPAVIARAQSYIQKLTDGKYTGFYIPAEGNGFMVEDHRGMTFSPSELSRGTCELLYLALRFSLALDESFSHAFPIVIDEAFVNLDRNRRTKMLELVRELSASRQILMMTCHDWFEEEVKAMMAVNVKTIS</sequence>
<dbReference type="Gene3D" id="3.40.50.300">
    <property type="entry name" value="P-loop containing nucleotide triphosphate hydrolases"/>
    <property type="match status" value="2"/>
</dbReference>
<dbReference type="Proteomes" id="UP000000271">
    <property type="component" value="Chromosome"/>
</dbReference>
<dbReference type="eggNOG" id="COG4717">
    <property type="taxonomic scope" value="Bacteria"/>
</dbReference>
<feature type="coiled-coil region" evidence="1">
    <location>
        <begin position="780"/>
        <end position="851"/>
    </location>
</feature>
<feature type="coiled-coil region" evidence="1">
    <location>
        <begin position="277"/>
        <end position="311"/>
    </location>
</feature>
<keyword evidence="4" id="KW-1185">Reference proteome</keyword>
<evidence type="ECO:0000313" key="4">
    <source>
        <dbReference type="Proteomes" id="UP000000271"/>
    </source>
</evidence>